<reference evidence="1 2" key="1">
    <citation type="submission" date="2017-07" db="EMBL/GenBank/DDBJ databases">
        <title>Paenibacillus herberti R33 genome sequencing and assembly.</title>
        <authorList>
            <person name="Su W."/>
        </authorList>
    </citation>
    <scope>NUCLEOTIDE SEQUENCE [LARGE SCALE GENOMIC DNA]</scope>
    <source>
        <strain evidence="1 2">R33</strain>
    </source>
</reference>
<evidence type="ECO:0000313" key="2">
    <source>
        <dbReference type="Proteomes" id="UP000215145"/>
    </source>
</evidence>
<evidence type="ECO:0000313" key="1">
    <source>
        <dbReference type="EMBL" id="OXM13188.1"/>
    </source>
</evidence>
<comment type="caution">
    <text evidence="1">The sequence shown here is derived from an EMBL/GenBank/DDBJ whole genome shotgun (WGS) entry which is preliminary data.</text>
</comment>
<dbReference type="Proteomes" id="UP000215145">
    <property type="component" value="Unassembled WGS sequence"/>
</dbReference>
<keyword evidence="2" id="KW-1185">Reference proteome</keyword>
<name>A0A229NTK3_9BACL</name>
<organism evidence="1 2">
    <name type="scientific">Paenibacillus herberti</name>
    <dbReference type="NCBI Taxonomy" id="1619309"/>
    <lineage>
        <taxon>Bacteria</taxon>
        <taxon>Bacillati</taxon>
        <taxon>Bacillota</taxon>
        <taxon>Bacilli</taxon>
        <taxon>Bacillales</taxon>
        <taxon>Paenibacillaceae</taxon>
        <taxon>Paenibacillus</taxon>
    </lineage>
</organism>
<proteinExistence type="predicted"/>
<protein>
    <submittedName>
        <fullName evidence="1">Uncharacterized protein</fullName>
    </submittedName>
</protein>
<dbReference type="AlphaFoldDB" id="A0A229NTK3"/>
<accession>A0A229NTK3</accession>
<sequence length="117" mass="13350">MSERLLIKLVVGRVLVDTTEFKLPLLVEQGGRGWIISVGGLGNREAEYIGANIDQLNFFHFISDDSDDNTDDSGTEMKLIRKFWLYDLERPLYQYDPATGEAVFEVDSRVAYSNERV</sequence>
<dbReference type="EMBL" id="NMUQ01000004">
    <property type="protein sequence ID" value="OXM13188.1"/>
    <property type="molecule type" value="Genomic_DNA"/>
</dbReference>
<dbReference type="RefSeq" id="WP_089526917.1">
    <property type="nucleotide sequence ID" value="NZ_NMUQ01000004.1"/>
</dbReference>
<gene>
    <name evidence="1" type="ORF">CGZ75_23805</name>
</gene>
<dbReference type="OrthoDB" id="2627867at2"/>